<dbReference type="InterPro" id="IPR006311">
    <property type="entry name" value="TAT_signal"/>
</dbReference>
<reference evidence="3" key="1">
    <citation type="submission" date="2021-01" db="EMBL/GenBank/DDBJ databases">
        <title>Ramlibacter sp. strain AW1 16S ribosomal RNA gene Genome sequencing and assembly.</title>
        <authorList>
            <person name="Kang M."/>
        </authorList>
    </citation>
    <scope>NUCLEOTIDE SEQUENCE</scope>
    <source>
        <strain evidence="3">AW1</strain>
    </source>
</reference>
<keyword evidence="4" id="KW-1185">Reference proteome</keyword>
<dbReference type="Gene3D" id="3.40.190.10">
    <property type="entry name" value="Periplasmic binding protein-like II"/>
    <property type="match status" value="1"/>
</dbReference>
<dbReference type="AlphaFoldDB" id="A0A936ZXI0"/>
<dbReference type="InterPro" id="IPR005064">
    <property type="entry name" value="BUG"/>
</dbReference>
<dbReference type="PANTHER" id="PTHR42928:SF5">
    <property type="entry name" value="BLR1237 PROTEIN"/>
    <property type="match status" value="1"/>
</dbReference>
<dbReference type="Pfam" id="PF03401">
    <property type="entry name" value="TctC"/>
    <property type="match status" value="1"/>
</dbReference>
<sequence>MTMNRRLVLQSLALSGLSAHAAQAFAQGGVLKILVGFPPSGLPDQVARALADPLGRALGVAGVVENRPGANGRIAAQAVKNAQPDGKTLLVVPASGMVHLPHVYNNLGYDPFTDFTPVAQLVENDFAIAISPKVPATTLREFIEWARQHPDQATFGSPGQGSSPHFMGVTLAKAVDAPLKHVPYRGSNFAVGDVSGGHVTAMIAASTFVANAHKAGQVRMLASTGAKRLAATPDVPTFTELGIANLHLSEGTWLMAPARTPADVVDKLGAAALAAVRSPEMMNVIKDQAQPAPLGPAQLSRLMREEYERRGAGIRAAGFSING</sequence>
<evidence type="ECO:0000256" key="1">
    <source>
        <dbReference type="ARBA" id="ARBA00006987"/>
    </source>
</evidence>
<evidence type="ECO:0000313" key="3">
    <source>
        <dbReference type="EMBL" id="MBL0422910.1"/>
    </source>
</evidence>
<comment type="caution">
    <text evidence="3">The sequence shown here is derived from an EMBL/GenBank/DDBJ whole genome shotgun (WGS) entry which is preliminary data.</text>
</comment>
<dbReference type="RefSeq" id="WP_201686044.1">
    <property type="nucleotide sequence ID" value="NZ_JAEQNA010000010.1"/>
</dbReference>
<comment type="similarity">
    <text evidence="1">Belongs to the UPF0065 (bug) family.</text>
</comment>
<protein>
    <submittedName>
        <fullName evidence="3">ABC transporter substrate-binding protein</fullName>
    </submittedName>
</protein>
<accession>A0A936ZXI0</accession>
<dbReference type="PROSITE" id="PS51318">
    <property type="entry name" value="TAT"/>
    <property type="match status" value="1"/>
</dbReference>
<dbReference type="InterPro" id="IPR042100">
    <property type="entry name" value="Bug_dom1"/>
</dbReference>
<dbReference type="PANTHER" id="PTHR42928">
    <property type="entry name" value="TRICARBOXYLATE-BINDING PROTEIN"/>
    <property type="match status" value="1"/>
</dbReference>
<dbReference type="EMBL" id="JAEQNA010000010">
    <property type="protein sequence ID" value="MBL0422910.1"/>
    <property type="molecule type" value="Genomic_DNA"/>
</dbReference>
<dbReference type="Gene3D" id="3.40.190.150">
    <property type="entry name" value="Bordetella uptake gene, domain 1"/>
    <property type="match status" value="1"/>
</dbReference>
<feature type="chain" id="PRO_5037877464" evidence="2">
    <location>
        <begin position="22"/>
        <end position="323"/>
    </location>
</feature>
<evidence type="ECO:0000256" key="2">
    <source>
        <dbReference type="SAM" id="SignalP"/>
    </source>
</evidence>
<keyword evidence="2" id="KW-0732">Signal</keyword>
<proteinExistence type="inferred from homology"/>
<evidence type="ECO:0000313" key="4">
    <source>
        <dbReference type="Proteomes" id="UP000613011"/>
    </source>
</evidence>
<feature type="signal peptide" evidence="2">
    <location>
        <begin position="1"/>
        <end position="21"/>
    </location>
</feature>
<organism evidence="3 4">
    <name type="scientific">Ramlibacter aurantiacus</name>
    <dbReference type="NCBI Taxonomy" id="2801330"/>
    <lineage>
        <taxon>Bacteria</taxon>
        <taxon>Pseudomonadati</taxon>
        <taxon>Pseudomonadota</taxon>
        <taxon>Betaproteobacteria</taxon>
        <taxon>Burkholderiales</taxon>
        <taxon>Comamonadaceae</taxon>
        <taxon>Ramlibacter</taxon>
    </lineage>
</organism>
<dbReference type="PIRSF" id="PIRSF017082">
    <property type="entry name" value="YflP"/>
    <property type="match status" value="1"/>
</dbReference>
<dbReference type="Proteomes" id="UP000613011">
    <property type="component" value="Unassembled WGS sequence"/>
</dbReference>
<name>A0A936ZXI0_9BURK</name>
<gene>
    <name evidence="3" type="ORF">JI739_21420</name>
</gene>
<dbReference type="SUPFAM" id="SSF53850">
    <property type="entry name" value="Periplasmic binding protein-like II"/>
    <property type="match status" value="1"/>
</dbReference>